<organism evidence="1 2">
    <name type="scientific">Hoylesella marshii DSM 16973 = JCM 13450</name>
    <dbReference type="NCBI Taxonomy" id="862515"/>
    <lineage>
        <taxon>Bacteria</taxon>
        <taxon>Pseudomonadati</taxon>
        <taxon>Bacteroidota</taxon>
        <taxon>Bacteroidia</taxon>
        <taxon>Bacteroidales</taxon>
        <taxon>Prevotellaceae</taxon>
        <taxon>Hoylesella</taxon>
    </lineage>
</organism>
<gene>
    <name evidence="1" type="ORF">HMPREF0658_0625</name>
</gene>
<evidence type="ECO:0008006" key="3">
    <source>
        <dbReference type="Google" id="ProtNLM"/>
    </source>
</evidence>
<proteinExistence type="predicted"/>
<dbReference type="AlphaFoldDB" id="E0NR24"/>
<dbReference type="InterPro" id="IPR021670">
    <property type="entry name" value="DUF3256"/>
</dbReference>
<dbReference type="Proteomes" id="UP000004394">
    <property type="component" value="Unassembled WGS sequence"/>
</dbReference>
<evidence type="ECO:0000313" key="2">
    <source>
        <dbReference type="Proteomes" id="UP000004394"/>
    </source>
</evidence>
<dbReference type="STRING" id="862515.HMPREF0658_0625"/>
<evidence type="ECO:0000313" key="1">
    <source>
        <dbReference type="EMBL" id="EFM02544.1"/>
    </source>
</evidence>
<dbReference type="eggNOG" id="ENOG50333A7">
    <property type="taxonomic scope" value="Bacteria"/>
</dbReference>
<dbReference type="OrthoDB" id="1098697at2"/>
<dbReference type="BioCyc" id="PMAR862515-HMP:GMOO-638-MONOMER"/>
<dbReference type="EMBL" id="AEEI01000021">
    <property type="protein sequence ID" value="EFM02544.1"/>
    <property type="molecule type" value="Genomic_DNA"/>
</dbReference>
<accession>E0NR24</accession>
<dbReference type="RefSeq" id="WP_006948420.1">
    <property type="nucleotide sequence ID" value="NZ_BAJI01000001.1"/>
</dbReference>
<dbReference type="Pfam" id="PF11644">
    <property type="entry name" value="DUF3256"/>
    <property type="match status" value="1"/>
</dbReference>
<sequence length="203" mass="22860">MKKIIIIYIYICAVTVVSAKSMKELWVSMPDSILPYLNAEKRMALTVSASEKIKTRIDNLLEGHSTMDTLTADYLRIRLNESTEIQLKRLPVEGADSIICMVKTCFAPEAESEVAFYSQSWKYIGDMPLTTTGLIIQPDTMTTSRFEELKGMIDPQMVKAELSTSTNTLVLNLSLPLLTSADKSNLRPILQQRTVKWNGKTFN</sequence>
<protein>
    <recommendedName>
        <fullName evidence="3">DUF3256 domain-containing protein</fullName>
    </recommendedName>
</protein>
<dbReference type="HOGENOM" id="CLU_092046_0_0_10"/>
<comment type="caution">
    <text evidence="1">The sequence shown here is derived from an EMBL/GenBank/DDBJ whole genome shotgun (WGS) entry which is preliminary data.</text>
</comment>
<reference evidence="1" key="1">
    <citation type="submission" date="2010-07" db="EMBL/GenBank/DDBJ databases">
        <authorList>
            <person name="Muzny D."/>
            <person name="Qin X."/>
            <person name="Deng J."/>
            <person name="Jiang H."/>
            <person name="Liu Y."/>
            <person name="Qu J."/>
            <person name="Song X.-Z."/>
            <person name="Zhang L."/>
            <person name="Thornton R."/>
            <person name="Coyle M."/>
            <person name="Francisco L."/>
            <person name="Jackson L."/>
            <person name="Javaid M."/>
            <person name="Korchina V."/>
            <person name="Kovar C."/>
            <person name="Mata R."/>
            <person name="Mathew T."/>
            <person name="Ngo R."/>
            <person name="Nguyen L."/>
            <person name="Nguyen N."/>
            <person name="Okwuonu G."/>
            <person name="Ongeri F."/>
            <person name="Pham C."/>
            <person name="Simmons D."/>
            <person name="Wilczek-Boney K."/>
            <person name="Hale W."/>
            <person name="Jakkamsetti A."/>
            <person name="Pham P."/>
            <person name="Ruth R."/>
            <person name="San Lucas F."/>
            <person name="Warren J."/>
            <person name="Zhang J."/>
            <person name="Zhao Z."/>
            <person name="Zhou C."/>
            <person name="Zhu D."/>
            <person name="Lee S."/>
            <person name="Bess C."/>
            <person name="Blankenburg K."/>
            <person name="Forbes L."/>
            <person name="Fu Q."/>
            <person name="Gubbala S."/>
            <person name="Hirani K."/>
            <person name="Jayaseelan J.C."/>
            <person name="Lara F."/>
            <person name="Munidasa M."/>
            <person name="Palculict T."/>
            <person name="Patil S."/>
            <person name="Pu L.-L."/>
            <person name="Saada N."/>
            <person name="Tang L."/>
            <person name="Weissenberger G."/>
            <person name="Zhu Y."/>
            <person name="Hemphill L."/>
            <person name="Shang Y."/>
            <person name="Youmans B."/>
            <person name="Ayvaz T."/>
            <person name="Ross M."/>
            <person name="Santibanez J."/>
            <person name="Aqrawi P."/>
            <person name="Gross S."/>
            <person name="Joshi V."/>
            <person name="Fowler G."/>
            <person name="Nazareth L."/>
            <person name="Reid J."/>
            <person name="Worley K."/>
            <person name="Petrosino J."/>
            <person name="Highlander S."/>
            <person name="Gibbs R."/>
        </authorList>
    </citation>
    <scope>NUCLEOTIDE SEQUENCE [LARGE SCALE GENOMIC DNA]</scope>
    <source>
        <strain evidence="1">DSM 16973</strain>
    </source>
</reference>
<dbReference type="SUPFAM" id="SSF160925">
    <property type="entry name" value="PG1388-like"/>
    <property type="match status" value="1"/>
</dbReference>
<name>E0NR24_9BACT</name>
<keyword evidence="2" id="KW-1185">Reference proteome</keyword>